<keyword evidence="3" id="KW-1185">Reference proteome</keyword>
<gene>
    <name evidence="2" type="ORF">R1flu_028345</name>
</gene>
<comment type="caution">
    <text evidence="2">The sequence shown here is derived from an EMBL/GenBank/DDBJ whole genome shotgun (WGS) entry which is preliminary data.</text>
</comment>
<dbReference type="AlphaFoldDB" id="A0ABD1XLD8"/>
<feature type="compositionally biased region" description="Polar residues" evidence="1">
    <location>
        <begin position="70"/>
        <end position="85"/>
    </location>
</feature>
<feature type="region of interest" description="Disordered" evidence="1">
    <location>
        <begin position="47"/>
        <end position="128"/>
    </location>
</feature>
<dbReference type="Proteomes" id="UP001605036">
    <property type="component" value="Unassembled WGS sequence"/>
</dbReference>
<organism evidence="2 3">
    <name type="scientific">Riccia fluitans</name>
    <dbReference type="NCBI Taxonomy" id="41844"/>
    <lineage>
        <taxon>Eukaryota</taxon>
        <taxon>Viridiplantae</taxon>
        <taxon>Streptophyta</taxon>
        <taxon>Embryophyta</taxon>
        <taxon>Marchantiophyta</taxon>
        <taxon>Marchantiopsida</taxon>
        <taxon>Marchantiidae</taxon>
        <taxon>Marchantiales</taxon>
        <taxon>Ricciaceae</taxon>
        <taxon>Riccia</taxon>
    </lineage>
</organism>
<evidence type="ECO:0000313" key="2">
    <source>
        <dbReference type="EMBL" id="KAL2609772.1"/>
    </source>
</evidence>
<reference evidence="2 3" key="1">
    <citation type="submission" date="2024-09" db="EMBL/GenBank/DDBJ databases">
        <title>Chromosome-scale assembly of Riccia fluitans.</title>
        <authorList>
            <person name="Paukszto L."/>
            <person name="Sawicki J."/>
            <person name="Karawczyk K."/>
            <person name="Piernik-Szablinska J."/>
            <person name="Szczecinska M."/>
            <person name="Mazdziarz M."/>
        </authorList>
    </citation>
    <scope>NUCLEOTIDE SEQUENCE [LARGE SCALE GENOMIC DNA]</scope>
    <source>
        <strain evidence="2">Rf_01</strain>
        <tissue evidence="2">Aerial parts of the thallus</tissue>
    </source>
</reference>
<feature type="compositionally biased region" description="Basic and acidic residues" evidence="1">
    <location>
        <begin position="118"/>
        <end position="128"/>
    </location>
</feature>
<sequence>MISIDMSTWDNLQDFYKCLDLIATTVQQDTEAMFIVSQLLHPHIRQRARRSFKGKQSKRNHMHQHLIPYQPQQGEDTDSTEASIRTRSRVEIVTTEARGEEAGDTNITSAEATNVEFEEPKLKRSEES</sequence>
<accession>A0ABD1XLD8</accession>
<evidence type="ECO:0000256" key="1">
    <source>
        <dbReference type="SAM" id="MobiDB-lite"/>
    </source>
</evidence>
<protein>
    <submittedName>
        <fullName evidence="2">Uncharacterized protein</fullName>
    </submittedName>
</protein>
<evidence type="ECO:0000313" key="3">
    <source>
        <dbReference type="Proteomes" id="UP001605036"/>
    </source>
</evidence>
<dbReference type="EMBL" id="JBHFFA010000008">
    <property type="protein sequence ID" value="KAL2609772.1"/>
    <property type="molecule type" value="Genomic_DNA"/>
</dbReference>
<feature type="compositionally biased region" description="Basic residues" evidence="1">
    <location>
        <begin position="47"/>
        <end position="64"/>
    </location>
</feature>
<name>A0ABD1XLD8_9MARC</name>
<proteinExistence type="predicted"/>